<name>A0A0F8VSP9_9ZZZZ</name>
<dbReference type="AlphaFoldDB" id="A0A0F8VSP9"/>
<organism evidence="2">
    <name type="scientific">marine sediment metagenome</name>
    <dbReference type="NCBI Taxonomy" id="412755"/>
    <lineage>
        <taxon>unclassified sequences</taxon>
        <taxon>metagenomes</taxon>
        <taxon>ecological metagenomes</taxon>
    </lineage>
</organism>
<evidence type="ECO:0000256" key="1">
    <source>
        <dbReference type="SAM" id="Coils"/>
    </source>
</evidence>
<feature type="non-terminal residue" evidence="2">
    <location>
        <position position="1"/>
    </location>
</feature>
<accession>A0A0F8VSP9</accession>
<proteinExistence type="predicted"/>
<dbReference type="EMBL" id="LAZR01069615">
    <property type="protein sequence ID" value="KKK47363.1"/>
    <property type="molecule type" value="Genomic_DNA"/>
</dbReference>
<keyword evidence="1" id="KW-0175">Coiled coil</keyword>
<evidence type="ECO:0000313" key="2">
    <source>
        <dbReference type="EMBL" id="KKK47363.1"/>
    </source>
</evidence>
<reference evidence="2" key="1">
    <citation type="journal article" date="2015" name="Nature">
        <title>Complex archaea that bridge the gap between prokaryotes and eukaryotes.</title>
        <authorList>
            <person name="Spang A."/>
            <person name="Saw J.H."/>
            <person name="Jorgensen S.L."/>
            <person name="Zaremba-Niedzwiedzka K."/>
            <person name="Martijn J."/>
            <person name="Lind A.E."/>
            <person name="van Eijk R."/>
            <person name="Schleper C."/>
            <person name="Guy L."/>
            <person name="Ettema T.J."/>
        </authorList>
    </citation>
    <scope>NUCLEOTIDE SEQUENCE</scope>
</reference>
<gene>
    <name evidence="2" type="ORF">LCGC14_3155950</name>
</gene>
<feature type="coiled-coil region" evidence="1">
    <location>
        <begin position="2"/>
        <end position="32"/>
    </location>
</feature>
<protein>
    <submittedName>
        <fullName evidence="2">Uncharacterized protein</fullName>
    </submittedName>
</protein>
<comment type="caution">
    <text evidence="2">The sequence shown here is derived from an EMBL/GenBank/DDBJ whole genome shotgun (WGS) entry which is preliminary data.</text>
</comment>
<sequence length="35" mass="4437">QYQRNEITIDEYRKQKKDLKDLERELLEVSREKLE</sequence>